<comment type="caution">
    <text evidence="1">The sequence shown here is derived from an EMBL/GenBank/DDBJ whole genome shotgun (WGS) entry which is preliminary data.</text>
</comment>
<dbReference type="RefSeq" id="WP_038847268.1">
    <property type="nucleotide sequence ID" value="NZ_ASGY01000121.1"/>
</dbReference>
<sequence length="653" mass="74937">MSKSTNDTQRHSMRHAKDLHARIYYGMDFRRLSEQTVISSDETGITLLGDDEWKLADFAFHVGDNPYFSFLPFYTPNTHSLANTLLCKKLFIIKMFAPNNKTGLPLRISTMHKLRQLLEKVCRYCASANITAESVFSSFETFKAFQQSIPQTLNRDLVALVRTLNQLDSSQRGLTLDGKIFPYMQKIARSSRNEGQQTPIIPSRILLKKYNQYSICLDDYIQNHYKIDIFLRRSLENPYFAKEENTHYRELSRPGTEAQKIAHMRNPITFEEAITDLNLVDLCQRYKLVSAPSLLSFLSLAAHCAKNLIHLFTLMRDHEVTGLGKDCLEPVEGWNKKALYVIGISTKQHSKAKPTKWITTDAILKPIDALTKINSILAPFSSHKDSLFLSTSVHPISNGRKDAKAGHFKKRNLEYRLDPVLITNEDILELETIDPLRNWRGDKKYQIGKPWHASSHQFRRSMAVFAAQSGLITLPSLKRLLTHLTRVMSQYYSKGCSAKNYYFALINPELTQELRKAKQEADGAMFIRDVYKSVERLYGARGRQLMKERNDSVWLSETEEEMQRQAKLGLRSYMESPLGICTSAEPCDKRAHGNYETCPGCSALVAKESVMNETINIMRFDLEQLDPKSIEYRAEEQNLADFIEIRDRIIAKG</sequence>
<dbReference type="EMBL" id="ASGY01000121">
    <property type="protein sequence ID" value="KGE66819.1"/>
    <property type="molecule type" value="Genomic_DNA"/>
</dbReference>
<gene>
    <name evidence="1" type="ORF">K814_0116730</name>
</gene>
<name>A0A0A1Z0P9_PSEFL</name>
<reference evidence="1 2" key="1">
    <citation type="journal article" date="2013" name="Genome Announc.">
        <title>Draft Genome Sequence of Pseudomonas fluorescens LMG 5329, a White Line-Inducing Principle-Producing Bioindicator for the Mushroom Pathogen Pseudomonas tolaasii.</title>
        <authorList>
            <person name="Ghequire M.G."/>
            <person name="Rokni-Zadeh H."/>
            <person name="Zarrineh P."/>
            <person name="De Mot R."/>
        </authorList>
    </citation>
    <scope>NUCLEOTIDE SEQUENCE [LARGE SCALE GENOMIC DNA]</scope>
    <source>
        <strain evidence="1 2">LMG 5329</strain>
    </source>
</reference>
<evidence type="ECO:0000313" key="2">
    <source>
        <dbReference type="Proteomes" id="UP000030060"/>
    </source>
</evidence>
<dbReference type="AlphaFoldDB" id="A0A0A1Z0P9"/>
<accession>A0A0A1Z0P9</accession>
<organism evidence="1 2">
    <name type="scientific">Pseudomonas fluorescens LMG 5329</name>
    <dbReference type="NCBI Taxonomy" id="1324332"/>
    <lineage>
        <taxon>Bacteria</taxon>
        <taxon>Pseudomonadati</taxon>
        <taxon>Pseudomonadota</taxon>
        <taxon>Gammaproteobacteria</taxon>
        <taxon>Pseudomonadales</taxon>
        <taxon>Pseudomonadaceae</taxon>
        <taxon>Pseudomonas</taxon>
    </lineage>
</organism>
<evidence type="ECO:0000313" key="1">
    <source>
        <dbReference type="EMBL" id="KGE66819.1"/>
    </source>
</evidence>
<dbReference type="Proteomes" id="UP000030060">
    <property type="component" value="Unassembled WGS sequence"/>
</dbReference>
<proteinExistence type="predicted"/>
<dbReference type="OrthoDB" id="8768428at2"/>
<protein>
    <submittedName>
        <fullName evidence="1">Integrase</fullName>
    </submittedName>
</protein>